<dbReference type="GO" id="GO:0010073">
    <property type="term" value="P:meristem maintenance"/>
    <property type="evidence" value="ECO:0007669"/>
    <property type="project" value="InterPro"/>
</dbReference>
<dbReference type="Pfam" id="PF10536">
    <property type="entry name" value="PMD"/>
    <property type="match status" value="1"/>
</dbReference>
<accession>A0A834WN45</accession>
<keyword evidence="1" id="KW-1133">Transmembrane helix</keyword>
<evidence type="ECO:0000256" key="1">
    <source>
        <dbReference type="SAM" id="Phobius"/>
    </source>
</evidence>
<evidence type="ECO:0000313" key="4">
    <source>
        <dbReference type="Proteomes" id="UP000634136"/>
    </source>
</evidence>
<gene>
    <name evidence="3" type="ORF">G2W53_018192</name>
</gene>
<feature type="domain" description="Aminotransferase-like plant mobile" evidence="2">
    <location>
        <begin position="217"/>
        <end position="330"/>
    </location>
</feature>
<keyword evidence="4" id="KW-1185">Reference proteome</keyword>
<organism evidence="3 4">
    <name type="scientific">Senna tora</name>
    <dbReference type="NCBI Taxonomy" id="362788"/>
    <lineage>
        <taxon>Eukaryota</taxon>
        <taxon>Viridiplantae</taxon>
        <taxon>Streptophyta</taxon>
        <taxon>Embryophyta</taxon>
        <taxon>Tracheophyta</taxon>
        <taxon>Spermatophyta</taxon>
        <taxon>Magnoliopsida</taxon>
        <taxon>eudicotyledons</taxon>
        <taxon>Gunneridae</taxon>
        <taxon>Pentapetalae</taxon>
        <taxon>rosids</taxon>
        <taxon>fabids</taxon>
        <taxon>Fabales</taxon>
        <taxon>Fabaceae</taxon>
        <taxon>Caesalpinioideae</taxon>
        <taxon>Cassia clade</taxon>
        <taxon>Senna</taxon>
    </lineage>
</organism>
<feature type="transmembrane region" description="Helical" evidence="1">
    <location>
        <begin position="53"/>
        <end position="82"/>
    </location>
</feature>
<proteinExistence type="predicted"/>
<sequence length="426" mass="50316">MATVRREKMVVHDVPDPRSRWQLHQPATATKTSQQPDLARIEERIQRREIRGFLILLMELLFWVVKKELGCFHIALFLGVLYSDRKQLKKDREFRVQGDVEVSCVVSMLFIQLLFCDCMVLYCIYKILLYKDRNFREMDFWRQTARHIRPGPEDPRLLYLQDRHILEAVWQQHPNRVLRTRQHRALELLNLPVQIVPLLERTRFYGVAHVVLVTGRTNYMWSKLCLQLLGEAPPTDQLKGSRVNMTWFDERFSQVPENAMDVQLEQFTWGYIMRLLGCFLMPDTSGKLQSLIYLPLLENLDDVKKYSWGFTVLAYLYRSLCHATEYKEVERLEGVVPCIDATAAFVLWKPYDPSVCPQELIPDYCREEEEIWRVEVRLIHFNIVTIIIWDRAMLERNDCSRQVLLNSTHPSSQSIVGSLPTPIYHC</sequence>
<reference evidence="3" key="1">
    <citation type="submission" date="2020-09" db="EMBL/GenBank/DDBJ databases">
        <title>Genome-Enabled Discovery of Anthraquinone Biosynthesis in Senna tora.</title>
        <authorList>
            <person name="Kang S.-H."/>
            <person name="Pandey R.P."/>
            <person name="Lee C.-M."/>
            <person name="Sim J.-S."/>
            <person name="Jeong J.-T."/>
            <person name="Choi B.-S."/>
            <person name="Jung M."/>
            <person name="Ginzburg D."/>
            <person name="Zhao K."/>
            <person name="Won S.Y."/>
            <person name="Oh T.-J."/>
            <person name="Yu Y."/>
            <person name="Kim N.-H."/>
            <person name="Lee O.R."/>
            <person name="Lee T.-H."/>
            <person name="Bashyal P."/>
            <person name="Kim T.-S."/>
            <person name="Lee W.-H."/>
            <person name="Kawkins C."/>
            <person name="Kim C.-K."/>
            <person name="Kim J.S."/>
            <person name="Ahn B.O."/>
            <person name="Rhee S.Y."/>
            <person name="Sohng J.K."/>
        </authorList>
    </citation>
    <scope>NUCLEOTIDE SEQUENCE</scope>
    <source>
        <tissue evidence="3">Leaf</tissue>
    </source>
</reference>
<dbReference type="PANTHER" id="PTHR46033:SF8">
    <property type="entry name" value="PROTEIN MAINTENANCE OF MERISTEMS-LIKE"/>
    <property type="match status" value="1"/>
</dbReference>
<dbReference type="InterPro" id="IPR019557">
    <property type="entry name" value="AminoTfrase-like_pln_mobile"/>
</dbReference>
<dbReference type="OrthoDB" id="1939467at2759"/>
<keyword evidence="1" id="KW-0472">Membrane</keyword>
<dbReference type="AlphaFoldDB" id="A0A834WN45"/>
<evidence type="ECO:0000313" key="3">
    <source>
        <dbReference type="EMBL" id="KAF7827028.1"/>
    </source>
</evidence>
<dbReference type="InterPro" id="IPR044824">
    <property type="entry name" value="MAIN-like"/>
</dbReference>
<evidence type="ECO:0000259" key="2">
    <source>
        <dbReference type="Pfam" id="PF10536"/>
    </source>
</evidence>
<dbReference type="Proteomes" id="UP000634136">
    <property type="component" value="Unassembled WGS sequence"/>
</dbReference>
<protein>
    <submittedName>
        <fullName evidence="3">Serine/threonine-protein phosphatase 7 long form-like protein</fullName>
    </submittedName>
</protein>
<dbReference type="PANTHER" id="PTHR46033">
    <property type="entry name" value="PROTEIN MAIN-LIKE 2"/>
    <property type="match status" value="1"/>
</dbReference>
<keyword evidence="1" id="KW-0812">Transmembrane</keyword>
<name>A0A834WN45_9FABA</name>
<feature type="transmembrane region" description="Helical" evidence="1">
    <location>
        <begin position="102"/>
        <end position="128"/>
    </location>
</feature>
<dbReference type="EMBL" id="JAAIUW010000006">
    <property type="protein sequence ID" value="KAF7827028.1"/>
    <property type="molecule type" value="Genomic_DNA"/>
</dbReference>
<comment type="caution">
    <text evidence="3">The sequence shown here is derived from an EMBL/GenBank/DDBJ whole genome shotgun (WGS) entry which is preliminary data.</text>
</comment>